<dbReference type="GeneID" id="111087265"/>
<dbReference type="Proteomes" id="UP000694941">
    <property type="component" value="Unplaced"/>
</dbReference>
<dbReference type="SUPFAM" id="SSF50044">
    <property type="entry name" value="SH3-domain"/>
    <property type="match status" value="1"/>
</dbReference>
<gene>
    <name evidence="5" type="primary">LOC111087265</name>
</gene>
<evidence type="ECO:0000256" key="1">
    <source>
        <dbReference type="ARBA" id="ARBA00022443"/>
    </source>
</evidence>
<keyword evidence="1 2" id="KW-0728">SH3 domain</keyword>
<dbReference type="SMART" id="SM00326">
    <property type="entry name" value="SH3"/>
    <property type="match status" value="1"/>
</dbReference>
<dbReference type="InterPro" id="IPR001452">
    <property type="entry name" value="SH3_domain"/>
</dbReference>
<organism evidence="4 5">
    <name type="scientific">Limulus polyphemus</name>
    <name type="common">Atlantic horseshoe crab</name>
    <dbReference type="NCBI Taxonomy" id="6850"/>
    <lineage>
        <taxon>Eukaryota</taxon>
        <taxon>Metazoa</taxon>
        <taxon>Ecdysozoa</taxon>
        <taxon>Arthropoda</taxon>
        <taxon>Chelicerata</taxon>
        <taxon>Merostomata</taxon>
        <taxon>Xiphosura</taxon>
        <taxon>Limulidae</taxon>
        <taxon>Limulus</taxon>
    </lineage>
</organism>
<dbReference type="PROSITE" id="PS50002">
    <property type="entry name" value="SH3"/>
    <property type="match status" value="1"/>
</dbReference>
<name>A0ABM1SZG4_LIMPO</name>
<evidence type="ECO:0000313" key="4">
    <source>
        <dbReference type="Proteomes" id="UP000694941"/>
    </source>
</evidence>
<dbReference type="Pfam" id="PF00018">
    <property type="entry name" value="SH3_1"/>
    <property type="match status" value="1"/>
</dbReference>
<dbReference type="Gene3D" id="2.30.30.40">
    <property type="entry name" value="SH3 Domains"/>
    <property type="match status" value="1"/>
</dbReference>
<dbReference type="InterPro" id="IPR036028">
    <property type="entry name" value="SH3-like_dom_sf"/>
</dbReference>
<dbReference type="RefSeq" id="XP_022249020.1">
    <property type="nucleotide sequence ID" value="XM_022393312.1"/>
</dbReference>
<keyword evidence="4" id="KW-1185">Reference proteome</keyword>
<protein>
    <submittedName>
        <fullName evidence="5">Tyrosine protein-kinase src-2-like</fullName>
    </submittedName>
</protein>
<feature type="domain" description="SH3" evidence="3">
    <location>
        <begin position="1"/>
        <end position="66"/>
    </location>
</feature>
<reference evidence="5" key="1">
    <citation type="submission" date="2025-08" db="UniProtKB">
        <authorList>
            <consortium name="RefSeq"/>
        </authorList>
    </citation>
    <scope>IDENTIFICATION</scope>
    <source>
        <tissue evidence="5">Muscle</tissue>
    </source>
</reference>
<accession>A0ABM1SZG4</accession>
<proteinExistence type="predicted"/>
<evidence type="ECO:0000259" key="3">
    <source>
        <dbReference type="PROSITE" id="PS50002"/>
    </source>
</evidence>
<evidence type="ECO:0000313" key="5">
    <source>
        <dbReference type="RefSeq" id="XP_022249020.1"/>
    </source>
</evidence>
<evidence type="ECO:0000256" key="2">
    <source>
        <dbReference type="PROSITE-ProRule" id="PRU00192"/>
    </source>
</evidence>
<sequence>MEVCKATKTYFAPFKDGKKRPDVLEFDKDDEIEILEKQGTTWWAARRLKDGKLGFVPAKYMKITIERHPQMIPISVLTTKLYLNMK</sequence>